<dbReference type="SUPFAM" id="SSF103647">
    <property type="entry name" value="TSP type-3 repeat"/>
    <property type="match status" value="2"/>
</dbReference>
<dbReference type="GO" id="GO:0005509">
    <property type="term" value="F:calcium ion binding"/>
    <property type="evidence" value="ECO:0007669"/>
    <property type="project" value="InterPro"/>
</dbReference>
<dbReference type="InterPro" id="IPR028974">
    <property type="entry name" value="TSP_type-3_rpt"/>
</dbReference>
<evidence type="ECO:0000313" key="14">
    <source>
        <dbReference type="EMBL" id="SFF41119.1"/>
    </source>
</evidence>
<dbReference type="Gene3D" id="3.30.1330.60">
    <property type="entry name" value="OmpA-like domain"/>
    <property type="match status" value="1"/>
</dbReference>
<dbReference type="PROSITE" id="PS51123">
    <property type="entry name" value="OMPA_2"/>
    <property type="match status" value="1"/>
</dbReference>
<evidence type="ECO:0000256" key="9">
    <source>
        <dbReference type="ARBA" id="ARBA00023237"/>
    </source>
</evidence>
<dbReference type="Gene3D" id="4.10.1080.10">
    <property type="entry name" value="TSP type-3 repeat"/>
    <property type="match status" value="1"/>
</dbReference>
<dbReference type="GO" id="GO:0009279">
    <property type="term" value="C:cell outer membrane"/>
    <property type="evidence" value="ECO:0007669"/>
    <property type="project" value="UniProtKB-SubCell"/>
</dbReference>
<proteinExistence type="predicted"/>
<evidence type="ECO:0000256" key="11">
    <source>
        <dbReference type="SAM" id="MobiDB-lite"/>
    </source>
</evidence>
<evidence type="ECO:0000256" key="2">
    <source>
        <dbReference type="ARBA" id="ARBA00022448"/>
    </source>
</evidence>
<accession>A0A1I2IFK0</accession>
<keyword evidence="8 10" id="KW-0472">Membrane</keyword>
<feature type="region of interest" description="Disordered" evidence="11">
    <location>
        <begin position="410"/>
        <end position="434"/>
    </location>
</feature>
<feature type="compositionally biased region" description="Acidic residues" evidence="11">
    <location>
        <begin position="238"/>
        <end position="251"/>
    </location>
</feature>
<dbReference type="InterPro" id="IPR006665">
    <property type="entry name" value="OmpA-like"/>
</dbReference>
<feature type="compositionally biased region" description="Basic and acidic residues" evidence="11">
    <location>
        <begin position="419"/>
        <end position="434"/>
    </location>
</feature>
<dbReference type="InterPro" id="IPR050330">
    <property type="entry name" value="Bact_OuterMem_StrucFunc"/>
</dbReference>
<evidence type="ECO:0000313" key="15">
    <source>
        <dbReference type="Proteomes" id="UP000198964"/>
    </source>
</evidence>
<dbReference type="Proteomes" id="UP000198964">
    <property type="component" value="Unassembled WGS sequence"/>
</dbReference>
<evidence type="ECO:0000256" key="12">
    <source>
        <dbReference type="SAM" id="SignalP"/>
    </source>
</evidence>
<evidence type="ECO:0000259" key="13">
    <source>
        <dbReference type="PROSITE" id="PS51123"/>
    </source>
</evidence>
<feature type="chain" id="PRO_5011767371" evidence="12">
    <location>
        <begin position="20"/>
        <end position="434"/>
    </location>
</feature>
<keyword evidence="9" id="KW-0998">Cell outer membrane</keyword>
<keyword evidence="7" id="KW-0626">Porin</keyword>
<dbReference type="PANTHER" id="PTHR30329:SF21">
    <property type="entry name" value="LIPOPROTEIN YIAD-RELATED"/>
    <property type="match status" value="1"/>
</dbReference>
<organism evidence="14 15">
    <name type="scientific">Sunxiuqinia elliptica</name>
    <dbReference type="NCBI Taxonomy" id="655355"/>
    <lineage>
        <taxon>Bacteria</taxon>
        <taxon>Pseudomonadati</taxon>
        <taxon>Bacteroidota</taxon>
        <taxon>Bacteroidia</taxon>
        <taxon>Marinilabiliales</taxon>
        <taxon>Prolixibacteraceae</taxon>
        <taxon>Sunxiuqinia</taxon>
    </lineage>
</organism>
<keyword evidence="5 12" id="KW-0732">Signal</keyword>
<evidence type="ECO:0000256" key="4">
    <source>
        <dbReference type="ARBA" id="ARBA00022692"/>
    </source>
</evidence>
<dbReference type="GO" id="GO:0006811">
    <property type="term" value="P:monoatomic ion transport"/>
    <property type="evidence" value="ECO:0007669"/>
    <property type="project" value="UniProtKB-KW"/>
</dbReference>
<dbReference type="PANTHER" id="PTHR30329">
    <property type="entry name" value="STATOR ELEMENT OF FLAGELLAR MOTOR COMPLEX"/>
    <property type="match status" value="1"/>
</dbReference>
<dbReference type="PRINTS" id="PR01021">
    <property type="entry name" value="OMPADOMAIN"/>
</dbReference>
<keyword evidence="6" id="KW-0406">Ion transport</keyword>
<dbReference type="STRING" id="655355.SAMN05216283_10618"/>
<evidence type="ECO:0000256" key="5">
    <source>
        <dbReference type="ARBA" id="ARBA00022729"/>
    </source>
</evidence>
<dbReference type="SUPFAM" id="SSF56925">
    <property type="entry name" value="OMPA-like"/>
    <property type="match status" value="1"/>
</dbReference>
<feature type="region of interest" description="Disordered" evidence="11">
    <location>
        <begin position="231"/>
        <end position="278"/>
    </location>
</feature>
<reference evidence="14 15" key="1">
    <citation type="submission" date="2016-10" db="EMBL/GenBank/DDBJ databases">
        <authorList>
            <person name="de Groot N.N."/>
        </authorList>
    </citation>
    <scope>NUCLEOTIDE SEQUENCE [LARGE SCALE GENOMIC DNA]</scope>
    <source>
        <strain evidence="14 15">CGMCC 1.9156</strain>
    </source>
</reference>
<dbReference type="AlphaFoldDB" id="A0A1I2IFK0"/>
<dbReference type="EMBL" id="FONW01000006">
    <property type="protein sequence ID" value="SFF41119.1"/>
    <property type="molecule type" value="Genomic_DNA"/>
</dbReference>
<protein>
    <submittedName>
        <fullName evidence="14">Outer membrane protein OmpA</fullName>
    </submittedName>
</protein>
<comment type="subcellular location">
    <subcellularLocation>
        <location evidence="1">Cell outer membrane</location>
        <topology evidence="1">Multi-pass membrane protein</topology>
    </subcellularLocation>
</comment>
<dbReference type="InterPro" id="IPR006664">
    <property type="entry name" value="OMP_bac"/>
</dbReference>
<gene>
    <name evidence="14" type="ORF">SAMN05216283_10618</name>
</gene>
<evidence type="ECO:0000256" key="8">
    <source>
        <dbReference type="ARBA" id="ARBA00023136"/>
    </source>
</evidence>
<dbReference type="InterPro" id="IPR036737">
    <property type="entry name" value="OmpA-like_sf"/>
</dbReference>
<dbReference type="RefSeq" id="WP_093920155.1">
    <property type="nucleotide sequence ID" value="NZ_FONW01000006.1"/>
</dbReference>
<evidence type="ECO:0000256" key="3">
    <source>
        <dbReference type="ARBA" id="ARBA00022452"/>
    </source>
</evidence>
<dbReference type="GO" id="GO:0007155">
    <property type="term" value="P:cell adhesion"/>
    <property type="evidence" value="ECO:0007669"/>
    <property type="project" value="InterPro"/>
</dbReference>
<dbReference type="GO" id="GO:0046930">
    <property type="term" value="C:pore complex"/>
    <property type="evidence" value="ECO:0007669"/>
    <property type="project" value="UniProtKB-KW"/>
</dbReference>
<dbReference type="SUPFAM" id="SSF103088">
    <property type="entry name" value="OmpA-like"/>
    <property type="match status" value="1"/>
</dbReference>
<dbReference type="InterPro" id="IPR003367">
    <property type="entry name" value="Thrombospondin_3-like_rpt"/>
</dbReference>
<feature type="signal peptide" evidence="12">
    <location>
        <begin position="1"/>
        <end position="19"/>
    </location>
</feature>
<feature type="compositionally biased region" description="Basic and acidic residues" evidence="11">
    <location>
        <begin position="177"/>
        <end position="193"/>
    </location>
</feature>
<keyword evidence="4" id="KW-0812">Transmembrane</keyword>
<dbReference type="CDD" id="cd07185">
    <property type="entry name" value="OmpA_C-like"/>
    <property type="match status" value="1"/>
</dbReference>
<evidence type="ECO:0000256" key="6">
    <source>
        <dbReference type="ARBA" id="ARBA00023065"/>
    </source>
</evidence>
<evidence type="ECO:0000256" key="10">
    <source>
        <dbReference type="PROSITE-ProRule" id="PRU00473"/>
    </source>
</evidence>
<evidence type="ECO:0000256" key="7">
    <source>
        <dbReference type="ARBA" id="ARBA00023114"/>
    </source>
</evidence>
<keyword evidence="15" id="KW-1185">Reference proteome</keyword>
<keyword evidence="2" id="KW-0813">Transport</keyword>
<dbReference type="GO" id="GO:0015288">
    <property type="term" value="F:porin activity"/>
    <property type="evidence" value="ECO:0007669"/>
    <property type="project" value="UniProtKB-KW"/>
</dbReference>
<evidence type="ECO:0000256" key="1">
    <source>
        <dbReference type="ARBA" id="ARBA00004571"/>
    </source>
</evidence>
<feature type="region of interest" description="Disordered" evidence="11">
    <location>
        <begin position="177"/>
        <end position="208"/>
    </location>
</feature>
<feature type="domain" description="OmpA-like" evidence="13">
    <location>
        <begin position="318"/>
        <end position="434"/>
    </location>
</feature>
<dbReference type="InterPro" id="IPR011250">
    <property type="entry name" value="OMP/PagP_B-barrel"/>
</dbReference>
<dbReference type="Pfam" id="PF00691">
    <property type="entry name" value="OmpA"/>
    <property type="match status" value="1"/>
</dbReference>
<keyword evidence="3" id="KW-1134">Transmembrane beta strand</keyword>
<dbReference type="Pfam" id="PF02412">
    <property type="entry name" value="TSP_3"/>
    <property type="match status" value="3"/>
</dbReference>
<name>A0A1I2IFK0_9BACT</name>
<sequence length="434" mass="46740">MKKLLLILAVGLLFQTGYAQNKDKKWGVGIGAGAYYGNTLEGTGVATEFYLSRYLSRSFDLMLLNNLGLGNNKVSSTMDYASTFLNLRYKFNNGYIFKENSSIQPYLYGGPGFIIDNDSEGINWDAGLGFKFPVSPSVSLFAEAGFVEGWADDDLQTRPNTESFWKGVGGVEIAFGKAKDTDGDGVPDRKDDCPNTPQGVPVDKNGCPIDTDGDGVPDYKDDCPTEAGEIALNGCPDSDGDGVADKDDDCPDTPGVKELAGCPDSDGDGVADKDDKCPDTPKGYKVDKNGCPYDRDGDGIVDEEDDCPTEAGPAENNGCPVVAPEFDAVLFGFDKSSLTSSAKAGLDDVVETMKKHKEFSVELYGHADEVGTEKYNMDLSERRANAARSYLIEKGISSSRIIKVVPLGKSQPVAPNNTEEGRAKNRRVEFELVK</sequence>